<dbReference type="PRINTS" id="PR00111">
    <property type="entry name" value="ABHYDROLASE"/>
</dbReference>
<dbReference type="PANTHER" id="PTHR43798">
    <property type="entry name" value="MONOACYLGLYCEROL LIPASE"/>
    <property type="match status" value="1"/>
</dbReference>
<dbReference type="Gene3D" id="3.40.50.1820">
    <property type="entry name" value="alpha/beta hydrolase"/>
    <property type="match status" value="1"/>
</dbReference>
<dbReference type="InterPro" id="IPR029058">
    <property type="entry name" value="AB_hydrolase_fold"/>
</dbReference>
<dbReference type="GO" id="GO:0016787">
    <property type="term" value="F:hydrolase activity"/>
    <property type="evidence" value="ECO:0007669"/>
    <property type="project" value="UniProtKB-KW"/>
</dbReference>
<dbReference type="InterPro" id="IPR000639">
    <property type="entry name" value="Epox_hydrolase-like"/>
</dbReference>
<reference evidence="2" key="1">
    <citation type="submission" date="2020-07" db="EMBL/GenBank/DDBJ databases">
        <title>Huge and variable diversity of episymbiotic CPR bacteria and DPANN archaea in groundwater ecosystems.</title>
        <authorList>
            <person name="He C.Y."/>
            <person name="Keren R."/>
            <person name="Whittaker M."/>
            <person name="Farag I.F."/>
            <person name="Doudna J."/>
            <person name="Cate J.H.D."/>
            <person name="Banfield J.F."/>
        </authorList>
    </citation>
    <scope>NUCLEOTIDE SEQUENCE</scope>
    <source>
        <strain evidence="2">NC_groundwater_763_Ag_S-0.2um_68_21</strain>
    </source>
</reference>
<dbReference type="AlphaFoldDB" id="A0A932HYL6"/>
<proteinExistence type="predicted"/>
<sequence length="286" mass="31142">MKPKGSWRAGHETIGPLRMYYRDWRPAGGGKAPAVVALHGSLVQSGMWIPVAEGVGKARFICPDQRGYGLSSDPGSGDSAADFARDAIGLANALMLDRFTVMGHSFAYAIALEAARMEPERVAAAVLVDPTVRDASGHQQNLGRAAERPASFPSFAETLRWWRENEEGGWPAAEVKRFLREVMVAEGNGGPCRAPYTQERLLRLRAFQASPGSDYGIGAAKHVKCPVLIFRGSLSRRLSAQAERRLRNALPNGAQSVLCRKSGHFPSVSEPKRFNDALRKFLAGTR</sequence>
<protein>
    <submittedName>
        <fullName evidence="2">Alpha/beta hydrolase</fullName>
    </submittedName>
</protein>
<organism evidence="2 3">
    <name type="scientific">Tectimicrobiota bacterium</name>
    <dbReference type="NCBI Taxonomy" id="2528274"/>
    <lineage>
        <taxon>Bacteria</taxon>
        <taxon>Pseudomonadati</taxon>
        <taxon>Nitrospinota/Tectimicrobiota group</taxon>
        <taxon>Candidatus Tectimicrobiota</taxon>
    </lineage>
</organism>
<dbReference type="EMBL" id="JACPUR010000023">
    <property type="protein sequence ID" value="MBI3128100.1"/>
    <property type="molecule type" value="Genomic_DNA"/>
</dbReference>
<comment type="caution">
    <text evidence="2">The sequence shown here is derived from an EMBL/GenBank/DDBJ whole genome shotgun (WGS) entry which is preliminary data.</text>
</comment>
<feature type="domain" description="AB hydrolase-1" evidence="1">
    <location>
        <begin position="35"/>
        <end position="277"/>
    </location>
</feature>
<dbReference type="InterPro" id="IPR000073">
    <property type="entry name" value="AB_hydrolase_1"/>
</dbReference>
<dbReference type="InterPro" id="IPR050266">
    <property type="entry name" value="AB_hydrolase_sf"/>
</dbReference>
<gene>
    <name evidence="2" type="ORF">HYZ11_10890</name>
</gene>
<dbReference type="PRINTS" id="PR00412">
    <property type="entry name" value="EPOXHYDRLASE"/>
</dbReference>
<evidence type="ECO:0000259" key="1">
    <source>
        <dbReference type="Pfam" id="PF12697"/>
    </source>
</evidence>
<keyword evidence="2" id="KW-0378">Hydrolase</keyword>
<dbReference type="Proteomes" id="UP000782312">
    <property type="component" value="Unassembled WGS sequence"/>
</dbReference>
<dbReference type="Pfam" id="PF12697">
    <property type="entry name" value="Abhydrolase_6"/>
    <property type="match status" value="1"/>
</dbReference>
<dbReference type="SUPFAM" id="SSF53474">
    <property type="entry name" value="alpha/beta-Hydrolases"/>
    <property type="match status" value="1"/>
</dbReference>
<accession>A0A932HYL6</accession>
<evidence type="ECO:0000313" key="3">
    <source>
        <dbReference type="Proteomes" id="UP000782312"/>
    </source>
</evidence>
<evidence type="ECO:0000313" key="2">
    <source>
        <dbReference type="EMBL" id="MBI3128100.1"/>
    </source>
</evidence>
<name>A0A932HYL6_UNCTE</name>